<feature type="transmembrane region" description="Helical" evidence="7">
    <location>
        <begin position="58"/>
        <end position="80"/>
    </location>
</feature>
<comment type="similarity">
    <text evidence="2">Belongs to the UPF0410 family.</text>
</comment>
<evidence type="ECO:0000256" key="6">
    <source>
        <dbReference type="ARBA" id="ARBA00023136"/>
    </source>
</evidence>
<protein>
    <submittedName>
        <fullName evidence="8">GlsB/YeaQ/YmgE family stress response membrane protein</fullName>
    </submittedName>
</protein>
<accession>A0A3A8ISY9</accession>
<reference evidence="9" key="1">
    <citation type="submission" date="2018-09" db="EMBL/GenBank/DDBJ databases">
        <authorList>
            <person name="Livingstone P.G."/>
            <person name="Whitworth D.E."/>
        </authorList>
    </citation>
    <scope>NUCLEOTIDE SEQUENCE [LARGE SCALE GENOMIC DNA]</scope>
    <source>
        <strain evidence="9">CA054A</strain>
    </source>
</reference>
<gene>
    <name evidence="8" type="ORF">D7V88_17970</name>
</gene>
<name>A0A3A8ISY9_9BACT</name>
<sequence>MSICSWLVLGGIAGWLASIIKGTNARMGMFANIVAGIVGSMLGGAVFSFFGGAGVTGFNLYSLLVATVGAVILLSILQAIRK</sequence>
<comment type="caution">
    <text evidence="8">The sequence shown here is derived from an EMBL/GenBank/DDBJ whole genome shotgun (WGS) entry which is preliminary data.</text>
</comment>
<evidence type="ECO:0000256" key="7">
    <source>
        <dbReference type="SAM" id="Phobius"/>
    </source>
</evidence>
<dbReference type="PANTHER" id="PTHR33884:SF3">
    <property type="entry name" value="UPF0410 PROTEIN YMGE"/>
    <property type="match status" value="1"/>
</dbReference>
<dbReference type="InterPro" id="IPR007341">
    <property type="entry name" value="Transgly_assoc"/>
</dbReference>
<organism evidence="8 9">
    <name type="scientific">Corallococcus terminator</name>
    <dbReference type="NCBI Taxonomy" id="2316733"/>
    <lineage>
        <taxon>Bacteria</taxon>
        <taxon>Pseudomonadati</taxon>
        <taxon>Myxococcota</taxon>
        <taxon>Myxococcia</taxon>
        <taxon>Myxococcales</taxon>
        <taxon>Cystobacterineae</taxon>
        <taxon>Myxococcaceae</taxon>
        <taxon>Corallococcus</taxon>
    </lineage>
</organism>
<dbReference type="Pfam" id="PF04226">
    <property type="entry name" value="Transgly_assoc"/>
    <property type="match status" value="1"/>
</dbReference>
<dbReference type="GO" id="GO:0005886">
    <property type="term" value="C:plasma membrane"/>
    <property type="evidence" value="ECO:0007669"/>
    <property type="project" value="UniProtKB-SubCell"/>
</dbReference>
<keyword evidence="5 7" id="KW-1133">Transmembrane helix</keyword>
<evidence type="ECO:0000256" key="4">
    <source>
        <dbReference type="ARBA" id="ARBA00022692"/>
    </source>
</evidence>
<keyword evidence="4 7" id="KW-0812">Transmembrane</keyword>
<dbReference type="EMBL" id="RAVZ01000114">
    <property type="protein sequence ID" value="RKG86435.1"/>
    <property type="molecule type" value="Genomic_DNA"/>
</dbReference>
<dbReference type="Proteomes" id="UP000268094">
    <property type="component" value="Unassembled WGS sequence"/>
</dbReference>
<evidence type="ECO:0000313" key="9">
    <source>
        <dbReference type="Proteomes" id="UP000268094"/>
    </source>
</evidence>
<comment type="subcellular location">
    <subcellularLocation>
        <location evidence="1">Cell membrane</location>
        <topology evidence="1">Multi-pass membrane protein</topology>
    </subcellularLocation>
</comment>
<keyword evidence="3" id="KW-1003">Cell membrane</keyword>
<feature type="transmembrane region" description="Helical" evidence="7">
    <location>
        <begin position="6"/>
        <end position="23"/>
    </location>
</feature>
<proteinExistence type="inferred from homology"/>
<evidence type="ECO:0000256" key="5">
    <source>
        <dbReference type="ARBA" id="ARBA00022989"/>
    </source>
</evidence>
<evidence type="ECO:0000256" key="2">
    <source>
        <dbReference type="ARBA" id="ARBA00011006"/>
    </source>
</evidence>
<feature type="transmembrane region" description="Helical" evidence="7">
    <location>
        <begin position="30"/>
        <end position="52"/>
    </location>
</feature>
<keyword evidence="6 7" id="KW-0472">Membrane</keyword>
<dbReference type="OrthoDB" id="9811343at2"/>
<evidence type="ECO:0000256" key="3">
    <source>
        <dbReference type="ARBA" id="ARBA00022475"/>
    </source>
</evidence>
<dbReference type="AlphaFoldDB" id="A0A3A8ISY9"/>
<dbReference type="RefSeq" id="WP_120541871.1">
    <property type="nucleotide sequence ID" value="NZ_RAVZ01000114.1"/>
</dbReference>
<keyword evidence="9" id="KW-1185">Reference proteome</keyword>
<evidence type="ECO:0000313" key="8">
    <source>
        <dbReference type="EMBL" id="RKG86435.1"/>
    </source>
</evidence>
<evidence type="ECO:0000256" key="1">
    <source>
        <dbReference type="ARBA" id="ARBA00004651"/>
    </source>
</evidence>
<dbReference type="PANTHER" id="PTHR33884">
    <property type="entry name" value="UPF0410 PROTEIN YMGE"/>
    <property type="match status" value="1"/>
</dbReference>